<dbReference type="RefSeq" id="WP_209687370.1">
    <property type="nucleotide sequence ID" value="NZ_JAGGLU010000012.1"/>
</dbReference>
<dbReference type="Proteomes" id="UP001519292">
    <property type="component" value="Unassembled WGS sequence"/>
</dbReference>
<evidence type="ECO:0000259" key="7">
    <source>
        <dbReference type="PROSITE" id="PS51900"/>
    </source>
</evidence>
<gene>
    <name evidence="8" type="ORF">J2Z60_001827</name>
</gene>
<dbReference type="Pfam" id="PF14659">
    <property type="entry name" value="Phage_int_SAM_3"/>
    <property type="match status" value="1"/>
</dbReference>
<dbReference type="SUPFAM" id="SSF56349">
    <property type="entry name" value="DNA breaking-rejoining enzymes"/>
    <property type="match status" value="1"/>
</dbReference>
<dbReference type="InterPro" id="IPR010998">
    <property type="entry name" value="Integrase_recombinase_N"/>
</dbReference>
<evidence type="ECO:0000313" key="9">
    <source>
        <dbReference type="Proteomes" id="UP001519292"/>
    </source>
</evidence>
<dbReference type="CDD" id="cd01189">
    <property type="entry name" value="INT_ICEBs1_C_like"/>
    <property type="match status" value="1"/>
</dbReference>
<evidence type="ECO:0000256" key="4">
    <source>
        <dbReference type="ARBA" id="ARBA00023172"/>
    </source>
</evidence>
<keyword evidence="9" id="KW-1185">Reference proteome</keyword>
<organism evidence="8 9">
    <name type="scientific">Lactobacillus colini</name>
    <dbReference type="NCBI Taxonomy" id="1819254"/>
    <lineage>
        <taxon>Bacteria</taxon>
        <taxon>Bacillati</taxon>
        <taxon>Bacillota</taxon>
        <taxon>Bacilli</taxon>
        <taxon>Lactobacillales</taxon>
        <taxon>Lactobacillaceae</taxon>
        <taxon>Lactobacillus</taxon>
    </lineage>
</organism>
<accession>A0ABS4MH26</accession>
<sequence>MPKRDKNIKVVTLKSGEKRYKFNTYVGSVAVPGTRKKQRVFKSGTFKTYNEAKVAYDKVRADGVGHNYAASKQKTVDEVYQEWVKYYEKSVTGGTYHVTTRNYELHIKPALGDMYIDQIESSAFQQWVNELADSIVNYKAIIAVFNRIYKYGIIKKYCLPQDNPMFYALIPKKGKKGKDTKDNFYTLSELKEFLEAAKSYSYRSYVYFYLIATTGMRKGEANALTWSDVDFENQTISITKTRTIDKNNKQITKNGTKTPNSTRKVVISTSVTKELKKYKAITQTDKTDLVFHIRYHALSKGYPSDWLKVIYRNNPTLKVITPHGFRHTFATIMRNSSNVKDLDVQFSMGHDSISMTNHYTHKTAEESQRILEALKKMDL</sequence>
<dbReference type="Gene3D" id="1.10.443.10">
    <property type="entry name" value="Intergrase catalytic core"/>
    <property type="match status" value="1"/>
</dbReference>
<dbReference type="PANTHER" id="PTHR30629:SF2">
    <property type="entry name" value="PROPHAGE INTEGRASE INTS-RELATED"/>
    <property type="match status" value="1"/>
</dbReference>
<keyword evidence="4" id="KW-0233">DNA recombination</keyword>
<protein>
    <submittedName>
        <fullName evidence="8">Integrase</fullName>
    </submittedName>
</protein>
<feature type="domain" description="Core-binding (CB)" evidence="7">
    <location>
        <begin position="74"/>
        <end position="153"/>
    </location>
</feature>
<keyword evidence="2" id="KW-0229">DNA integration</keyword>
<dbReference type="PROSITE" id="PS51898">
    <property type="entry name" value="TYR_RECOMBINASE"/>
    <property type="match status" value="1"/>
</dbReference>
<evidence type="ECO:0000256" key="3">
    <source>
        <dbReference type="ARBA" id="ARBA00023125"/>
    </source>
</evidence>
<dbReference type="EMBL" id="JAGGLU010000012">
    <property type="protein sequence ID" value="MBP2058639.1"/>
    <property type="molecule type" value="Genomic_DNA"/>
</dbReference>
<evidence type="ECO:0000256" key="5">
    <source>
        <dbReference type="PROSITE-ProRule" id="PRU01248"/>
    </source>
</evidence>
<dbReference type="Gene3D" id="1.10.150.130">
    <property type="match status" value="1"/>
</dbReference>
<feature type="domain" description="Tyr recombinase" evidence="6">
    <location>
        <begin position="180"/>
        <end position="372"/>
    </location>
</feature>
<comment type="caution">
    <text evidence="8">The sequence shown here is derived from an EMBL/GenBank/DDBJ whole genome shotgun (WGS) entry which is preliminary data.</text>
</comment>
<keyword evidence="3 5" id="KW-0238">DNA-binding</keyword>
<dbReference type="InterPro" id="IPR011010">
    <property type="entry name" value="DNA_brk_join_enz"/>
</dbReference>
<dbReference type="InterPro" id="IPR013762">
    <property type="entry name" value="Integrase-like_cat_sf"/>
</dbReference>
<dbReference type="InterPro" id="IPR050808">
    <property type="entry name" value="Phage_Integrase"/>
</dbReference>
<proteinExistence type="inferred from homology"/>
<dbReference type="PROSITE" id="PS51900">
    <property type="entry name" value="CB"/>
    <property type="match status" value="1"/>
</dbReference>
<dbReference type="InterPro" id="IPR044068">
    <property type="entry name" value="CB"/>
</dbReference>
<dbReference type="InterPro" id="IPR002104">
    <property type="entry name" value="Integrase_catalytic"/>
</dbReference>
<dbReference type="InterPro" id="IPR004107">
    <property type="entry name" value="Integrase_SAM-like_N"/>
</dbReference>
<evidence type="ECO:0000313" key="8">
    <source>
        <dbReference type="EMBL" id="MBP2058639.1"/>
    </source>
</evidence>
<evidence type="ECO:0000259" key="6">
    <source>
        <dbReference type="PROSITE" id="PS51898"/>
    </source>
</evidence>
<dbReference type="PANTHER" id="PTHR30629">
    <property type="entry name" value="PROPHAGE INTEGRASE"/>
    <property type="match status" value="1"/>
</dbReference>
<name>A0ABS4MH26_9LACO</name>
<dbReference type="Pfam" id="PF00589">
    <property type="entry name" value="Phage_integrase"/>
    <property type="match status" value="1"/>
</dbReference>
<comment type="similarity">
    <text evidence="1">Belongs to the 'phage' integrase family.</text>
</comment>
<evidence type="ECO:0000256" key="2">
    <source>
        <dbReference type="ARBA" id="ARBA00022908"/>
    </source>
</evidence>
<reference evidence="8 9" key="1">
    <citation type="submission" date="2021-03" db="EMBL/GenBank/DDBJ databases">
        <title>Genomic Encyclopedia of Type Strains, Phase IV (KMG-IV): sequencing the most valuable type-strain genomes for metagenomic binning, comparative biology and taxonomic classification.</title>
        <authorList>
            <person name="Goeker M."/>
        </authorList>
    </citation>
    <scope>NUCLEOTIDE SEQUENCE [LARGE SCALE GENOMIC DNA]</scope>
    <source>
        <strain evidence="8 9">DSM 101872</strain>
    </source>
</reference>
<evidence type="ECO:0000256" key="1">
    <source>
        <dbReference type="ARBA" id="ARBA00008857"/>
    </source>
</evidence>